<keyword evidence="2" id="KW-0472">Membrane</keyword>
<sequence length="236" mass="23123">MSIGPDSASAGLGTKVAAGAAGLVLLVAVLAAGAGAGIASLLGGATTPSSTATGQIPATMLLLYQEAATTCPGLPWTVLAAIGTVESDNGQSTLPGVKSGANGAGAMGPLQMLGPTFAAYDQPVPPGGANPPSPYDPTDAVYAAARDLCCQRGGQRRNLSASVFAYNHSQSYVAEVLALASSYSQTQAQTVAAGTAGGSLSTGPSLKSALHTFGAARPPASASTAPGWSRPPTRWP</sequence>
<comment type="caution">
    <text evidence="3">The sequence shown here is derived from an EMBL/GenBank/DDBJ whole genome shotgun (WGS) entry which is preliminary data.</text>
</comment>
<evidence type="ECO:0000313" key="3">
    <source>
        <dbReference type="EMBL" id="EQD70372.1"/>
    </source>
</evidence>
<evidence type="ECO:0000256" key="2">
    <source>
        <dbReference type="SAM" id="Phobius"/>
    </source>
</evidence>
<keyword evidence="2" id="KW-0812">Transmembrane</keyword>
<reference evidence="3" key="1">
    <citation type="submission" date="2013-08" db="EMBL/GenBank/DDBJ databases">
        <authorList>
            <person name="Mendez C."/>
            <person name="Richter M."/>
            <person name="Ferrer M."/>
            <person name="Sanchez J."/>
        </authorList>
    </citation>
    <scope>NUCLEOTIDE SEQUENCE</scope>
</reference>
<organism evidence="3">
    <name type="scientific">mine drainage metagenome</name>
    <dbReference type="NCBI Taxonomy" id="410659"/>
    <lineage>
        <taxon>unclassified sequences</taxon>
        <taxon>metagenomes</taxon>
        <taxon>ecological metagenomes</taxon>
    </lineage>
</organism>
<protein>
    <submittedName>
        <fullName evidence="3">NLP/P60 protein</fullName>
    </submittedName>
</protein>
<keyword evidence="2" id="KW-1133">Transmembrane helix</keyword>
<accession>T1BKQ8</accession>
<gene>
    <name evidence="3" type="ORF">B1A_06322</name>
</gene>
<feature type="transmembrane region" description="Helical" evidence="2">
    <location>
        <begin position="20"/>
        <end position="42"/>
    </location>
</feature>
<feature type="non-terminal residue" evidence="3">
    <location>
        <position position="236"/>
    </location>
</feature>
<evidence type="ECO:0000256" key="1">
    <source>
        <dbReference type="SAM" id="MobiDB-lite"/>
    </source>
</evidence>
<dbReference type="Gene3D" id="1.10.530.10">
    <property type="match status" value="1"/>
</dbReference>
<dbReference type="SUPFAM" id="SSF53955">
    <property type="entry name" value="Lysozyme-like"/>
    <property type="match status" value="1"/>
</dbReference>
<name>T1BKQ8_9ZZZZ</name>
<feature type="region of interest" description="Disordered" evidence="1">
    <location>
        <begin position="215"/>
        <end position="236"/>
    </location>
</feature>
<feature type="compositionally biased region" description="Low complexity" evidence="1">
    <location>
        <begin position="215"/>
        <end position="226"/>
    </location>
</feature>
<dbReference type="InterPro" id="IPR023346">
    <property type="entry name" value="Lysozyme-like_dom_sf"/>
</dbReference>
<reference evidence="3" key="2">
    <citation type="journal article" date="2014" name="ISME J.">
        <title>Microbial stratification in low pH oxic and suboxic macroscopic growths along an acid mine drainage.</title>
        <authorList>
            <person name="Mendez-Garcia C."/>
            <person name="Mesa V."/>
            <person name="Sprenger R.R."/>
            <person name="Richter M."/>
            <person name="Diez M.S."/>
            <person name="Solano J."/>
            <person name="Bargiela R."/>
            <person name="Golyshina O.V."/>
            <person name="Manteca A."/>
            <person name="Ramos J.L."/>
            <person name="Gallego J.R."/>
            <person name="Llorente I."/>
            <person name="Martins Dos Santos V.A."/>
            <person name="Jensen O.N."/>
            <person name="Pelaez A.I."/>
            <person name="Sanchez J."/>
            <person name="Ferrer M."/>
        </authorList>
    </citation>
    <scope>NUCLEOTIDE SEQUENCE</scope>
</reference>
<dbReference type="EMBL" id="AUZX01004600">
    <property type="protein sequence ID" value="EQD70372.1"/>
    <property type="molecule type" value="Genomic_DNA"/>
</dbReference>
<dbReference type="AlphaFoldDB" id="T1BKQ8"/>
<proteinExistence type="predicted"/>